<keyword evidence="1" id="KW-0472">Membrane</keyword>
<feature type="transmembrane region" description="Helical" evidence="1">
    <location>
        <begin position="7"/>
        <end position="25"/>
    </location>
</feature>
<dbReference type="EMBL" id="BMLN01000007">
    <property type="protein sequence ID" value="GGO03362.1"/>
    <property type="molecule type" value="Genomic_DNA"/>
</dbReference>
<comment type="caution">
    <text evidence="2">The sequence shown here is derived from an EMBL/GenBank/DDBJ whole genome shotgun (WGS) entry which is preliminary data.</text>
</comment>
<keyword evidence="1" id="KW-0812">Transmembrane</keyword>
<evidence type="ECO:0000313" key="2">
    <source>
        <dbReference type="EMBL" id="GGO03362.1"/>
    </source>
</evidence>
<organism evidence="2 3">
    <name type="scientific">Saccharibacillus kuerlensis</name>
    <dbReference type="NCBI Taxonomy" id="459527"/>
    <lineage>
        <taxon>Bacteria</taxon>
        <taxon>Bacillati</taxon>
        <taxon>Bacillota</taxon>
        <taxon>Bacilli</taxon>
        <taxon>Bacillales</taxon>
        <taxon>Paenibacillaceae</taxon>
        <taxon>Saccharibacillus</taxon>
    </lineage>
</organism>
<feature type="transmembrane region" description="Helical" evidence="1">
    <location>
        <begin position="37"/>
        <end position="57"/>
    </location>
</feature>
<evidence type="ECO:0000313" key="3">
    <source>
        <dbReference type="Proteomes" id="UP000606653"/>
    </source>
</evidence>
<keyword evidence="1" id="KW-1133">Transmembrane helix</keyword>
<accession>A0ABQ2L7G2</accession>
<reference evidence="3" key="1">
    <citation type="journal article" date="2019" name="Int. J. Syst. Evol. Microbiol.">
        <title>The Global Catalogue of Microorganisms (GCM) 10K type strain sequencing project: providing services to taxonomists for standard genome sequencing and annotation.</title>
        <authorList>
            <consortium name="The Broad Institute Genomics Platform"/>
            <consortium name="The Broad Institute Genome Sequencing Center for Infectious Disease"/>
            <person name="Wu L."/>
            <person name="Ma J."/>
        </authorList>
    </citation>
    <scope>NUCLEOTIDE SEQUENCE [LARGE SCALE GENOMIC DNA]</scope>
    <source>
        <strain evidence="3">CGMCC 1.6964</strain>
    </source>
</reference>
<proteinExistence type="predicted"/>
<keyword evidence="3" id="KW-1185">Reference proteome</keyword>
<gene>
    <name evidence="2" type="ORF">GCM10010969_27550</name>
</gene>
<dbReference type="Proteomes" id="UP000606653">
    <property type="component" value="Unassembled WGS sequence"/>
</dbReference>
<sequence>MKEDLPTFAYILIVAPIICVLFLVFKSELLIPPGYDLAINGYVISRTLIIIFGLYLLTKLGYFILRNTKKD</sequence>
<evidence type="ECO:0000256" key="1">
    <source>
        <dbReference type="SAM" id="Phobius"/>
    </source>
</evidence>
<protein>
    <submittedName>
        <fullName evidence="2">Uncharacterized protein</fullName>
    </submittedName>
</protein>
<name>A0ABQ2L7G2_9BACL</name>